<feature type="region of interest" description="Disordered" evidence="1">
    <location>
        <begin position="1"/>
        <end position="56"/>
    </location>
</feature>
<name>A0A7J8DTM6_MOLMO</name>
<reference evidence="2 3" key="1">
    <citation type="journal article" date="2020" name="Nature">
        <title>Six reference-quality genomes reveal evolution of bat adaptations.</title>
        <authorList>
            <person name="Jebb D."/>
            <person name="Huang Z."/>
            <person name="Pippel M."/>
            <person name="Hughes G.M."/>
            <person name="Lavrichenko K."/>
            <person name="Devanna P."/>
            <person name="Winkler S."/>
            <person name="Jermiin L.S."/>
            <person name="Skirmuntt E.C."/>
            <person name="Katzourakis A."/>
            <person name="Burkitt-Gray L."/>
            <person name="Ray D.A."/>
            <person name="Sullivan K.A.M."/>
            <person name="Roscito J.G."/>
            <person name="Kirilenko B.M."/>
            <person name="Davalos L.M."/>
            <person name="Corthals A.P."/>
            <person name="Power M.L."/>
            <person name="Jones G."/>
            <person name="Ransome R.D."/>
            <person name="Dechmann D.K.N."/>
            <person name="Locatelli A.G."/>
            <person name="Puechmaille S.J."/>
            <person name="Fedrigo O."/>
            <person name="Jarvis E.D."/>
            <person name="Hiller M."/>
            <person name="Vernes S.C."/>
            <person name="Myers E.W."/>
            <person name="Teeling E.C."/>
        </authorList>
    </citation>
    <scope>NUCLEOTIDE SEQUENCE [LARGE SCALE GENOMIC DNA]</scope>
    <source>
        <strain evidence="2">MMolMol1</strain>
        <tissue evidence="2">Muscle</tissue>
    </source>
</reference>
<feature type="compositionally biased region" description="Polar residues" evidence="1">
    <location>
        <begin position="42"/>
        <end position="52"/>
    </location>
</feature>
<dbReference type="AlphaFoldDB" id="A0A7J8DTM6"/>
<sequence>MCSPGPGSWELEPTQGACPGPPYSGEEKTGVPPSGRDRLSEDAQSSSPQFSKLSHRQEKAAFVISVPSPEGQTRCGEAFPINRATRYLSMYVLPPSLHLTRILGFFSRFCMCSLDLHVHGGI</sequence>
<protein>
    <submittedName>
        <fullName evidence="2">Uncharacterized protein</fullName>
    </submittedName>
</protein>
<dbReference type="EMBL" id="JACASF010000016">
    <property type="protein sequence ID" value="KAF6426385.1"/>
    <property type="molecule type" value="Genomic_DNA"/>
</dbReference>
<organism evidence="2 3">
    <name type="scientific">Molossus molossus</name>
    <name type="common">Pallas' mastiff bat</name>
    <name type="synonym">Vespertilio molossus</name>
    <dbReference type="NCBI Taxonomy" id="27622"/>
    <lineage>
        <taxon>Eukaryota</taxon>
        <taxon>Metazoa</taxon>
        <taxon>Chordata</taxon>
        <taxon>Craniata</taxon>
        <taxon>Vertebrata</taxon>
        <taxon>Euteleostomi</taxon>
        <taxon>Mammalia</taxon>
        <taxon>Eutheria</taxon>
        <taxon>Laurasiatheria</taxon>
        <taxon>Chiroptera</taxon>
        <taxon>Yangochiroptera</taxon>
        <taxon>Molossidae</taxon>
        <taxon>Molossus</taxon>
    </lineage>
</organism>
<proteinExistence type="predicted"/>
<evidence type="ECO:0000313" key="3">
    <source>
        <dbReference type="Proteomes" id="UP000550707"/>
    </source>
</evidence>
<keyword evidence="3" id="KW-1185">Reference proteome</keyword>
<dbReference type="InParanoid" id="A0A7J8DTM6"/>
<feature type="compositionally biased region" description="Basic and acidic residues" evidence="1">
    <location>
        <begin position="25"/>
        <end position="41"/>
    </location>
</feature>
<evidence type="ECO:0000313" key="2">
    <source>
        <dbReference type="EMBL" id="KAF6426385.1"/>
    </source>
</evidence>
<dbReference type="Proteomes" id="UP000550707">
    <property type="component" value="Unassembled WGS sequence"/>
</dbReference>
<gene>
    <name evidence="2" type="ORF">HJG59_009093</name>
</gene>
<evidence type="ECO:0000256" key="1">
    <source>
        <dbReference type="SAM" id="MobiDB-lite"/>
    </source>
</evidence>
<comment type="caution">
    <text evidence="2">The sequence shown here is derived from an EMBL/GenBank/DDBJ whole genome shotgun (WGS) entry which is preliminary data.</text>
</comment>
<accession>A0A7J8DTM6</accession>